<dbReference type="InterPro" id="IPR005186">
    <property type="entry name" value="FlaG"/>
</dbReference>
<dbReference type="EMBL" id="CP034759">
    <property type="protein sequence ID" value="QBG35229.1"/>
    <property type="molecule type" value="Genomic_DNA"/>
</dbReference>
<dbReference type="PANTHER" id="PTHR37166">
    <property type="entry name" value="PROTEIN FLAG"/>
    <property type="match status" value="1"/>
</dbReference>
<keyword evidence="2" id="KW-0282">Flagellum</keyword>
<evidence type="ECO:0000256" key="1">
    <source>
        <dbReference type="SAM" id="MobiDB-lite"/>
    </source>
</evidence>
<keyword evidence="2" id="KW-0966">Cell projection</keyword>
<organism evidence="2 3">
    <name type="scientific">Litorilituus sediminis</name>
    <dbReference type="NCBI Taxonomy" id="718192"/>
    <lineage>
        <taxon>Bacteria</taxon>
        <taxon>Pseudomonadati</taxon>
        <taxon>Pseudomonadota</taxon>
        <taxon>Gammaproteobacteria</taxon>
        <taxon>Alteromonadales</taxon>
        <taxon>Colwelliaceae</taxon>
        <taxon>Litorilituus</taxon>
    </lineage>
</organism>
<dbReference type="Gene3D" id="3.30.160.170">
    <property type="entry name" value="FlaG-like"/>
    <property type="match status" value="1"/>
</dbReference>
<reference evidence="2 3" key="1">
    <citation type="submission" date="2018-12" db="EMBL/GenBank/DDBJ databases">
        <title>Complete genome of Litorilituus sediminis.</title>
        <authorList>
            <person name="Liu A."/>
            <person name="Rong J."/>
        </authorList>
    </citation>
    <scope>NUCLEOTIDE SEQUENCE [LARGE SCALE GENOMIC DNA]</scope>
    <source>
        <strain evidence="2 3">JCM 17549</strain>
    </source>
</reference>
<dbReference type="InterPro" id="IPR035924">
    <property type="entry name" value="FlaG-like_sf"/>
</dbReference>
<proteinExistence type="predicted"/>
<protein>
    <submittedName>
        <fullName evidence="2">Flagellar protein FlaG</fullName>
    </submittedName>
</protein>
<keyword evidence="3" id="KW-1185">Reference proteome</keyword>
<feature type="region of interest" description="Disordered" evidence="1">
    <location>
        <begin position="1"/>
        <end position="37"/>
    </location>
</feature>
<dbReference type="AlphaFoldDB" id="A0A4P6P541"/>
<dbReference type="SUPFAM" id="SSF160214">
    <property type="entry name" value="FlaG-like"/>
    <property type="match status" value="1"/>
</dbReference>
<keyword evidence="2" id="KW-0969">Cilium</keyword>
<name>A0A4P6P541_9GAMM</name>
<feature type="compositionally biased region" description="Polar residues" evidence="1">
    <location>
        <begin position="1"/>
        <end position="21"/>
    </location>
</feature>
<evidence type="ECO:0000313" key="2">
    <source>
        <dbReference type="EMBL" id="QBG35229.1"/>
    </source>
</evidence>
<accession>A0A4P6P541</accession>
<dbReference type="OrthoDB" id="5741693at2"/>
<dbReference type="Pfam" id="PF03646">
    <property type="entry name" value="FlaG"/>
    <property type="match status" value="1"/>
</dbReference>
<gene>
    <name evidence="2" type="ORF">EMK97_05610</name>
</gene>
<evidence type="ECO:0000313" key="3">
    <source>
        <dbReference type="Proteomes" id="UP000290244"/>
    </source>
</evidence>
<dbReference type="Proteomes" id="UP000290244">
    <property type="component" value="Chromosome"/>
</dbReference>
<dbReference type="PANTHER" id="PTHR37166:SF1">
    <property type="entry name" value="PROTEIN FLAG"/>
    <property type="match status" value="1"/>
</dbReference>
<dbReference type="RefSeq" id="WP_130600201.1">
    <property type="nucleotide sequence ID" value="NZ_CP034759.1"/>
</dbReference>
<sequence>MSTSVITSQSVNVSAEQSASRQALPEQNVEQGVQRTEDASVVSLQQSNVEKLSVIEQAKQANQVKQEEEQSKENIEEAVESVASFVNSVSKNVDFLVDEDSGRTIIKVVDVKSQELIRQFPSDEIISMANRIKELQEQITSKTGLFLDENV</sequence>
<dbReference type="KEGG" id="lsd:EMK97_05610"/>